<name>Q0C8T6_ASPTN</name>
<dbReference type="AlphaFoldDB" id="Q0C8T6"/>
<dbReference type="EMBL" id="CH476608">
    <property type="protein sequence ID" value="EAU30089.1"/>
    <property type="molecule type" value="Genomic_DNA"/>
</dbReference>
<dbReference type="RefSeq" id="XP_001218520.1">
    <property type="nucleotide sequence ID" value="XM_001218519.1"/>
</dbReference>
<evidence type="ECO:0000313" key="1">
    <source>
        <dbReference type="EMBL" id="EAU30089.1"/>
    </source>
</evidence>
<dbReference type="HOGENOM" id="CLU_1503158_0_0_1"/>
<organism evidence="1 2">
    <name type="scientific">Aspergillus terreus (strain NIH 2624 / FGSC A1156)</name>
    <dbReference type="NCBI Taxonomy" id="341663"/>
    <lineage>
        <taxon>Eukaryota</taxon>
        <taxon>Fungi</taxon>
        <taxon>Dikarya</taxon>
        <taxon>Ascomycota</taxon>
        <taxon>Pezizomycotina</taxon>
        <taxon>Eurotiomycetes</taxon>
        <taxon>Eurotiomycetidae</taxon>
        <taxon>Eurotiales</taxon>
        <taxon>Aspergillaceae</taxon>
        <taxon>Aspergillus</taxon>
        <taxon>Aspergillus subgen. Circumdati</taxon>
    </lineage>
</organism>
<reference evidence="2" key="1">
    <citation type="submission" date="2005-09" db="EMBL/GenBank/DDBJ databases">
        <title>Annotation of the Aspergillus terreus NIH2624 genome.</title>
        <authorList>
            <person name="Birren B.W."/>
            <person name="Lander E.S."/>
            <person name="Galagan J.E."/>
            <person name="Nusbaum C."/>
            <person name="Devon K."/>
            <person name="Henn M."/>
            <person name="Ma L.-J."/>
            <person name="Jaffe D.B."/>
            <person name="Butler J."/>
            <person name="Alvarez P."/>
            <person name="Gnerre S."/>
            <person name="Grabherr M."/>
            <person name="Kleber M."/>
            <person name="Mauceli E.W."/>
            <person name="Brockman W."/>
            <person name="Rounsley S."/>
            <person name="Young S.K."/>
            <person name="LaButti K."/>
            <person name="Pushparaj V."/>
            <person name="DeCaprio D."/>
            <person name="Crawford M."/>
            <person name="Koehrsen M."/>
            <person name="Engels R."/>
            <person name="Montgomery P."/>
            <person name="Pearson M."/>
            <person name="Howarth C."/>
            <person name="Larson L."/>
            <person name="Luoma S."/>
            <person name="White J."/>
            <person name="Alvarado L."/>
            <person name="Kodira C.D."/>
            <person name="Zeng Q."/>
            <person name="Oleary S."/>
            <person name="Yandava C."/>
            <person name="Denning D.W."/>
            <person name="Nierman W.C."/>
            <person name="Milne T."/>
            <person name="Madden K."/>
        </authorList>
    </citation>
    <scope>NUCLEOTIDE SEQUENCE [LARGE SCALE GENOMIC DNA]</scope>
    <source>
        <strain evidence="2">NIH 2624 / FGSC A1156</strain>
    </source>
</reference>
<proteinExistence type="predicted"/>
<evidence type="ECO:0000313" key="2">
    <source>
        <dbReference type="Proteomes" id="UP000007963"/>
    </source>
</evidence>
<dbReference type="Proteomes" id="UP000007963">
    <property type="component" value="Unassembled WGS sequence"/>
</dbReference>
<accession>Q0C8T6</accession>
<protein>
    <submittedName>
        <fullName evidence="1">Uncharacterized protein</fullName>
    </submittedName>
</protein>
<dbReference type="GeneID" id="4354240"/>
<gene>
    <name evidence="1" type="ORF">ATEG_09898</name>
</gene>
<dbReference type="VEuPathDB" id="FungiDB:ATEG_09898"/>
<sequence length="179" mass="20026">MDTSHARLRVRKIVQCMLEGYYILRSEEGIYGVLIVKPCEDFCIEAAGETARIISERPARKTVPACEVIVKGSQVKRMVLEGSRANASATRAAREDLTVYVKAGIGWVKNTAYVNVKGVVDMYPAMIYSLVKVLPLQHRGGKFHAMKSSIRLRTPGYLSWLSKGGLEIMHCTLFIYSLR</sequence>